<gene>
    <name evidence="1" type="ORF">CDN99_12890</name>
</gene>
<dbReference type="OrthoDB" id="8900369at2"/>
<evidence type="ECO:0000313" key="2">
    <source>
        <dbReference type="Proteomes" id="UP000197468"/>
    </source>
</evidence>
<evidence type="ECO:0008006" key="3">
    <source>
        <dbReference type="Google" id="ProtNLM"/>
    </source>
</evidence>
<dbReference type="Proteomes" id="UP000197468">
    <property type="component" value="Unassembled WGS sequence"/>
</dbReference>
<proteinExistence type="predicted"/>
<comment type="caution">
    <text evidence="1">The sequence shown here is derived from an EMBL/GenBank/DDBJ whole genome shotgun (WGS) entry which is preliminary data.</text>
</comment>
<dbReference type="RefSeq" id="WP_088385285.1">
    <property type="nucleotide sequence ID" value="NZ_NIOF01000005.1"/>
</dbReference>
<dbReference type="AlphaFoldDB" id="A0A246JCA1"/>
<sequence length="152" mass="16658">MPQSLPPYLPRAAKPAIERPGAASQAAPMSAEGGCAAADHPGVECLRWMGLKIACGLSPDDPVLLRRHQLTLEQLVEAGVLAPIPAHEQALRLLYGSAHNTLLPWHWRRACLDHLTRPLAELQRLAAIHGDAALTARLRRFQWRLSRGPLLD</sequence>
<protein>
    <recommendedName>
        <fullName evidence="3">FagA protein</fullName>
    </recommendedName>
</protein>
<keyword evidence="2" id="KW-1185">Reference proteome</keyword>
<dbReference type="EMBL" id="NIOF01000005">
    <property type="protein sequence ID" value="OWQ90265.1"/>
    <property type="molecule type" value="Genomic_DNA"/>
</dbReference>
<reference evidence="1 2" key="1">
    <citation type="journal article" date="2008" name="Int. J. Syst. Evol. Microbiol.">
        <title>Description of Roseateles aquatilis sp. nov. and Roseateles terrae sp. nov., in the class Betaproteobacteria, and emended description of the genus Roseateles.</title>
        <authorList>
            <person name="Gomila M."/>
            <person name="Bowien B."/>
            <person name="Falsen E."/>
            <person name="Moore E.R."/>
            <person name="Lalucat J."/>
        </authorList>
    </citation>
    <scope>NUCLEOTIDE SEQUENCE [LARGE SCALE GENOMIC DNA]</scope>
    <source>
        <strain evidence="1 2">CCUG 48205</strain>
    </source>
</reference>
<evidence type="ECO:0000313" key="1">
    <source>
        <dbReference type="EMBL" id="OWQ90265.1"/>
    </source>
</evidence>
<name>A0A246JCA1_9BURK</name>
<accession>A0A246JCA1</accession>
<organism evidence="1 2">
    <name type="scientific">Roseateles aquatilis</name>
    <dbReference type="NCBI Taxonomy" id="431061"/>
    <lineage>
        <taxon>Bacteria</taxon>
        <taxon>Pseudomonadati</taxon>
        <taxon>Pseudomonadota</taxon>
        <taxon>Betaproteobacteria</taxon>
        <taxon>Burkholderiales</taxon>
        <taxon>Sphaerotilaceae</taxon>
        <taxon>Roseateles</taxon>
    </lineage>
</organism>